<dbReference type="GO" id="GO:0016020">
    <property type="term" value="C:membrane"/>
    <property type="evidence" value="ECO:0007669"/>
    <property type="project" value="UniProtKB-SubCell"/>
</dbReference>
<feature type="transmembrane region" description="Helical" evidence="5">
    <location>
        <begin position="43"/>
        <end position="62"/>
    </location>
</feature>
<evidence type="ECO:0000256" key="1">
    <source>
        <dbReference type="ARBA" id="ARBA00004141"/>
    </source>
</evidence>
<dbReference type="Proteomes" id="UP000248783">
    <property type="component" value="Unassembled WGS sequence"/>
</dbReference>
<keyword evidence="4 5" id="KW-0472">Membrane</keyword>
<accession>A0A2W5Y9V2</accession>
<comment type="subcellular location">
    <subcellularLocation>
        <location evidence="1">Membrane</location>
        <topology evidence="1">Multi-pass membrane protein</topology>
    </subcellularLocation>
</comment>
<evidence type="ECO:0000256" key="4">
    <source>
        <dbReference type="ARBA" id="ARBA00023136"/>
    </source>
</evidence>
<dbReference type="InterPro" id="IPR032808">
    <property type="entry name" value="DoxX"/>
</dbReference>
<feature type="transmembrane region" description="Helical" evidence="5">
    <location>
        <begin position="99"/>
        <end position="117"/>
    </location>
</feature>
<dbReference type="RefSeq" id="WP_111249869.1">
    <property type="nucleotide sequence ID" value="NZ_QKWH01000001.1"/>
</dbReference>
<keyword evidence="3 5" id="KW-1133">Transmembrane helix</keyword>
<protein>
    <submittedName>
        <fullName evidence="6">DoxX family protein</fullName>
    </submittedName>
</protein>
<gene>
    <name evidence="6" type="ORF">DNL40_01135</name>
</gene>
<dbReference type="EMBL" id="QKWH01000001">
    <property type="protein sequence ID" value="PZR55504.1"/>
    <property type="molecule type" value="Genomic_DNA"/>
</dbReference>
<evidence type="ECO:0000313" key="7">
    <source>
        <dbReference type="Proteomes" id="UP000248783"/>
    </source>
</evidence>
<comment type="caution">
    <text evidence="6">The sequence shown here is derived from an EMBL/GenBank/DDBJ whole genome shotgun (WGS) entry which is preliminary data.</text>
</comment>
<dbReference type="Pfam" id="PF13564">
    <property type="entry name" value="DoxX_2"/>
    <property type="match status" value="1"/>
</dbReference>
<evidence type="ECO:0000256" key="3">
    <source>
        <dbReference type="ARBA" id="ARBA00022989"/>
    </source>
</evidence>
<evidence type="ECO:0000256" key="2">
    <source>
        <dbReference type="ARBA" id="ARBA00022692"/>
    </source>
</evidence>
<keyword evidence="7" id="KW-1185">Reference proteome</keyword>
<dbReference type="AlphaFoldDB" id="A0A2W5Y9V2"/>
<name>A0A2W5Y9V2_9MICO</name>
<reference evidence="6 7" key="1">
    <citation type="submission" date="2018-06" db="EMBL/GenBank/DDBJ databases">
        <title>Whole genome sequencing of a novel hydrocarbon degrading bacterial strain, PW21 isolated from oil contaminated produced water sample.</title>
        <authorList>
            <person name="Nagkirti P."/>
            <person name="Shaikh A."/>
            <person name="Gowdaman V."/>
            <person name="Engineer A.E."/>
            <person name="Dagar S."/>
            <person name="Dhakephalkar P.K."/>
        </authorList>
    </citation>
    <scope>NUCLEOTIDE SEQUENCE [LARGE SCALE GENOMIC DNA]</scope>
    <source>
        <strain evidence="6 7">PW21</strain>
    </source>
</reference>
<feature type="transmembrane region" description="Helical" evidence="5">
    <location>
        <begin position="68"/>
        <end position="87"/>
    </location>
</feature>
<proteinExistence type="predicted"/>
<evidence type="ECO:0000313" key="6">
    <source>
        <dbReference type="EMBL" id="PZR55504.1"/>
    </source>
</evidence>
<sequence length="127" mass="13286">MDIALWVVTGLLAALYLVVGAVKVLRGPALAERMPWAGAMPGWAVRLIGLVEMAGAAGLVVPQATGEMVWLTPLAATCLAALQLLAIAVHVRRRETQQLAINATLVVLALVLAAGRFTQWDLAAPVA</sequence>
<feature type="transmembrane region" description="Helical" evidence="5">
    <location>
        <begin position="6"/>
        <end position="22"/>
    </location>
</feature>
<evidence type="ECO:0000256" key="5">
    <source>
        <dbReference type="SAM" id="Phobius"/>
    </source>
</evidence>
<keyword evidence="2 5" id="KW-0812">Transmembrane</keyword>
<organism evidence="6 7">
    <name type="scientific">Xylanimonas oleitrophica</name>
    <dbReference type="NCBI Taxonomy" id="2607479"/>
    <lineage>
        <taxon>Bacteria</taxon>
        <taxon>Bacillati</taxon>
        <taxon>Actinomycetota</taxon>
        <taxon>Actinomycetes</taxon>
        <taxon>Micrococcales</taxon>
        <taxon>Promicromonosporaceae</taxon>
        <taxon>Xylanimonas</taxon>
    </lineage>
</organism>